<dbReference type="InterPro" id="IPR012337">
    <property type="entry name" value="RNaseH-like_sf"/>
</dbReference>
<evidence type="ECO:0000256" key="6">
    <source>
        <dbReference type="ARBA" id="ARBA00022801"/>
    </source>
</evidence>
<dbReference type="InterPro" id="IPR036397">
    <property type="entry name" value="RNaseH_sf"/>
</dbReference>
<dbReference type="GO" id="GO:0004519">
    <property type="term" value="F:endonuclease activity"/>
    <property type="evidence" value="ECO:0007669"/>
    <property type="project" value="UniProtKB-KW"/>
</dbReference>
<keyword evidence="2" id="KW-0808">Transferase</keyword>
<evidence type="ECO:0000259" key="10">
    <source>
        <dbReference type="PROSITE" id="PS50994"/>
    </source>
</evidence>
<dbReference type="PROSITE" id="PS50994">
    <property type="entry name" value="INTEGRASE"/>
    <property type="match status" value="1"/>
</dbReference>
<keyword evidence="4" id="KW-0540">Nuclease</keyword>
<evidence type="ECO:0000256" key="4">
    <source>
        <dbReference type="ARBA" id="ARBA00022722"/>
    </source>
</evidence>
<dbReference type="Pfam" id="PF00078">
    <property type="entry name" value="RVT_1"/>
    <property type="match status" value="1"/>
</dbReference>
<evidence type="ECO:0000256" key="7">
    <source>
        <dbReference type="ARBA" id="ARBA00022918"/>
    </source>
</evidence>
<keyword evidence="6" id="KW-0378">Hydrolase</keyword>
<dbReference type="GO" id="GO:0003964">
    <property type="term" value="F:RNA-directed DNA polymerase activity"/>
    <property type="evidence" value="ECO:0007669"/>
    <property type="project" value="UniProtKB-KW"/>
</dbReference>
<dbReference type="PANTHER" id="PTHR37984">
    <property type="entry name" value="PROTEIN CBG26694"/>
    <property type="match status" value="1"/>
</dbReference>
<dbReference type="WBParaSite" id="HPLM_0000524301-mRNA-1">
    <property type="protein sequence ID" value="HPLM_0000524301-mRNA-1"/>
    <property type="gene ID" value="HPLM_0000524301"/>
</dbReference>
<dbReference type="InterPro" id="IPR043502">
    <property type="entry name" value="DNA/RNA_pol_sf"/>
</dbReference>
<dbReference type="InterPro" id="IPR055510">
    <property type="entry name" value="DUF7083"/>
</dbReference>
<dbReference type="EC" id="2.7.7.49" evidence="1"/>
<keyword evidence="7" id="KW-0695">RNA-directed DNA polymerase</keyword>
<dbReference type="SUPFAM" id="SSF53098">
    <property type="entry name" value="Ribonuclease H-like"/>
    <property type="match status" value="1"/>
</dbReference>
<protein>
    <recommendedName>
        <fullName evidence="1">RNA-directed DNA polymerase</fullName>
        <ecNumber evidence="1">2.7.7.49</ecNumber>
    </recommendedName>
</protein>
<accession>A0A0N4W5J5</accession>
<dbReference type="InterPro" id="IPR041373">
    <property type="entry name" value="RT_RNaseH"/>
</dbReference>
<dbReference type="Gene3D" id="1.10.340.70">
    <property type="match status" value="1"/>
</dbReference>
<evidence type="ECO:0000256" key="1">
    <source>
        <dbReference type="ARBA" id="ARBA00012493"/>
    </source>
</evidence>
<evidence type="ECO:0000256" key="5">
    <source>
        <dbReference type="ARBA" id="ARBA00022759"/>
    </source>
</evidence>
<evidence type="ECO:0000256" key="9">
    <source>
        <dbReference type="SAM" id="MobiDB-lite"/>
    </source>
</evidence>
<dbReference type="Gene3D" id="3.30.70.270">
    <property type="match status" value="2"/>
</dbReference>
<feature type="region of interest" description="Disordered" evidence="9">
    <location>
        <begin position="270"/>
        <end position="312"/>
    </location>
</feature>
<dbReference type="InterPro" id="IPR000477">
    <property type="entry name" value="RT_dom"/>
</dbReference>
<dbReference type="Pfam" id="PF17917">
    <property type="entry name" value="RT_RNaseH"/>
    <property type="match status" value="1"/>
</dbReference>
<dbReference type="CDD" id="cd09274">
    <property type="entry name" value="RNase_HI_RT_Ty3"/>
    <property type="match status" value="1"/>
</dbReference>
<reference evidence="11" key="1">
    <citation type="submission" date="2017-02" db="UniProtKB">
        <authorList>
            <consortium name="WormBaseParasite"/>
        </authorList>
    </citation>
    <scope>IDENTIFICATION</scope>
</reference>
<dbReference type="CDD" id="cd01647">
    <property type="entry name" value="RT_LTR"/>
    <property type="match status" value="1"/>
</dbReference>
<dbReference type="Gene3D" id="3.30.420.10">
    <property type="entry name" value="Ribonuclease H-like superfamily/Ribonuclease H"/>
    <property type="match status" value="1"/>
</dbReference>
<dbReference type="InterPro" id="IPR050951">
    <property type="entry name" value="Retrovirus_Pol_polyprotein"/>
</dbReference>
<dbReference type="GO" id="GO:0042575">
    <property type="term" value="C:DNA polymerase complex"/>
    <property type="evidence" value="ECO:0007669"/>
    <property type="project" value="UniProtKB-ARBA"/>
</dbReference>
<feature type="domain" description="Integrase catalytic" evidence="10">
    <location>
        <begin position="1018"/>
        <end position="1142"/>
    </location>
</feature>
<dbReference type="AlphaFoldDB" id="A0A0N4W5J5"/>
<dbReference type="SUPFAM" id="SSF56672">
    <property type="entry name" value="DNA/RNA polymerases"/>
    <property type="match status" value="1"/>
</dbReference>
<keyword evidence="8" id="KW-0175">Coiled coil</keyword>
<dbReference type="Pfam" id="PF23309">
    <property type="entry name" value="DUF7083"/>
    <property type="match status" value="1"/>
</dbReference>
<dbReference type="GO" id="GO:0003676">
    <property type="term" value="F:nucleic acid binding"/>
    <property type="evidence" value="ECO:0007669"/>
    <property type="project" value="InterPro"/>
</dbReference>
<proteinExistence type="predicted"/>
<evidence type="ECO:0000256" key="8">
    <source>
        <dbReference type="SAM" id="Coils"/>
    </source>
</evidence>
<dbReference type="Gene3D" id="3.10.10.10">
    <property type="entry name" value="HIV Type 1 Reverse Transcriptase, subunit A, domain 1"/>
    <property type="match status" value="1"/>
</dbReference>
<dbReference type="PANTHER" id="PTHR37984:SF5">
    <property type="entry name" value="PROTEIN NYNRIN-LIKE"/>
    <property type="match status" value="1"/>
</dbReference>
<dbReference type="Pfam" id="PF17921">
    <property type="entry name" value="Integrase_H2C2"/>
    <property type="match status" value="1"/>
</dbReference>
<evidence type="ECO:0000256" key="3">
    <source>
        <dbReference type="ARBA" id="ARBA00022695"/>
    </source>
</evidence>
<sequence length="1142" mass="130545">MDKLTEILALMQDQMERQESMLMFMQKQQKDTSESFFRALEMMEVRMNRANPAAVKYSIFDSLCRRTDKFNFDAENGRTFDIWFKRFKDVFDNDCTELSEQEKTRLLASRLDEDCHQLFCGSIAPRSPSELSWDEAVATMDRLFGSAKTLFRRRFECFKIMYDHQDFDNYEMLVRTRCSDAKFDSISFDGLQCLVYVARFQGAEFADYRTRLLRKLDQGDNITIKDLTAECQLIKSYKKDARMLESTADPNIATNYVGRKRKRRNFNLKQKPRNRKEFNALRNPRSGKQESLPPSRPQTRRNSTRSCQISESSWKKLGRPQLQKFNTIVNAANGTRIPTKGYILANFVLRSSDGRQHRGQGCCHVTEKLDIFGWEWIQKIPELVEPLQKYTSGVTIVADPAASCREEIVAKLKINYADVFRAGLERCTKTKATLQLKPDAHPVFKKKCPVPFAYVAALDEEIDRLLAEQVLSPVDYSAWAAPIVVVKKSNGTLRLCADFSTKLNDALILHKHLLPTPDDVFTKLNGGTTFTQIDFADAHLQIEVDDEAKELLTINTYRGRLRYNRLPFGVKYAPGIFQQIIDSMIYGLKGCAAYLDDVTVTCRNIEEHVANLEVQEGIRLWLPCSSGQVQFPYASTPIPWKYYRLHWTPTSCQDRGDSQDAKPHGHRSGAIVLGDAQLLRTLHQRDATTACTLDDLLRKNALFKWSAECQDAFQRAKDVLASDFLLTHYDPSKEIVIAADASEYRLGAVMSHRLSDGTKKAIHHASRSLTAAERNYGQVEKEALAITFALQKFHRYIYGRHFKLLTDHKPLLAILGSKRGVPVYTANRLQRWALIVKNYGFTIEYRHTTNFGQADALSRLIAEQSTREEDVVIAAIEKDASTIFVNAVSSLPVDARKIAEETSKDPNLKEVLHFVRRGEWPKKSDVAKRFNSLKKSLSTQNGCLLIGDRIVIPDTLRKAVLSELHDGHPGMTRIKMLARNYVYWTNINDDIETFVRTCRCCQETAKNPIKTTLHSWPIEDKPWNRILADFAGPMNGKMYFVVVDAYSRWPEIVEMSSVTTSCTIRELRRLFAQFGNTQTLVTDNGAQFTSAEIDDFCTKNGIRHIKSPPFHPQSNGQAERFVDTFKRSFKKMKESSSPTKAL</sequence>
<feature type="coiled-coil region" evidence="8">
    <location>
        <begin position="1"/>
        <end position="28"/>
    </location>
</feature>
<dbReference type="GO" id="GO:0015074">
    <property type="term" value="P:DNA integration"/>
    <property type="evidence" value="ECO:0007669"/>
    <property type="project" value="InterPro"/>
</dbReference>
<dbReference type="OMA" id="IRICANF"/>
<dbReference type="InterPro" id="IPR043128">
    <property type="entry name" value="Rev_trsase/Diguanyl_cyclase"/>
</dbReference>
<keyword evidence="3" id="KW-0548">Nucleotidyltransferase</keyword>
<dbReference type="InterPro" id="IPR041588">
    <property type="entry name" value="Integrase_H2C2"/>
</dbReference>
<dbReference type="FunFam" id="3.10.20.370:FF:000001">
    <property type="entry name" value="Retrovirus-related Pol polyprotein from transposon 17.6-like protein"/>
    <property type="match status" value="1"/>
</dbReference>
<name>A0A0N4W5J5_HAEPC</name>
<evidence type="ECO:0000313" key="11">
    <source>
        <dbReference type="WBParaSite" id="HPLM_0000524301-mRNA-1"/>
    </source>
</evidence>
<organism evidence="11">
    <name type="scientific">Haemonchus placei</name>
    <name type="common">Barber's pole worm</name>
    <dbReference type="NCBI Taxonomy" id="6290"/>
    <lineage>
        <taxon>Eukaryota</taxon>
        <taxon>Metazoa</taxon>
        <taxon>Ecdysozoa</taxon>
        <taxon>Nematoda</taxon>
        <taxon>Chromadorea</taxon>
        <taxon>Rhabditida</taxon>
        <taxon>Rhabditina</taxon>
        <taxon>Rhabditomorpha</taxon>
        <taxon>Strongyloidea</taxon>
        <taxon>Trichostrongylidae</taxon>
        <taxon>Haemonchus</taxon>
    </lineage>
</organism>
<dbReference type="Pfam" id="PF00665">
    <property type="entry name" value="rve"/>
    <property type="match status" value="1"/>
</dbReference>
<dbReference type="InterPro" id="IPR001584">
    <property type="entry name" value="Integrase_cat-core"/>
</dbReference>
<dbReference type="FunFam" id="1.10.340.70:FF:000003">
    <property type="entry name" value="Protein CBG25708"/>
    <property type="match status" value="1"/>
</dbReference>
<keyword evidence="5" id="KW-0255">Endonuclease</keyword>
<evidence type="ECO:0000256" key="2">
    <source>
        <dbReference type="ARBA" id="ARBA00022679"/>
    </source>
</evidence>
<dbReference type="GO" id="GO:0016787">
    <property type="term" value="F:hydrolase activity"/>
    <property type="evidence" value="ECO:0007669"/>
    <property type="project" value="UniProtKB-KW"/>
</dbReference>